<evidence type="ECO:0000313" key="3">
    <source>
        <dbReference type="Proteomes" id="UP000041770"/>
    </source>
</evidence>
<dbReference type="EMBL" id="CWOW01000006">
    <property type="protein sequence ID" value="CSA42359.1"/>
    <property type="molecule type" value="Genomic_DNA"/>
</dbReference>
<dbReference type="AlphaFoldDB" id="A0A655Q528"/>
<proteinExistence type="predicted"/>
<accession>A0A655Q528</accession>
<sequence>MFARGAATKVLSCEQNASVLVARLVHHKFWVGFFTCIVQKSPVVEQMFAKASAIHFLQKLLWNDRIGIDVGGIKRND</sequence>
<evidence type="ECO:0000313" key="2">
    <source>
        <dbReference type="EMBL" id="CSD27392.1"/>
    </source>
</evidence>
<dbReference type="Proteomes" id="UP000041770">
    <property type="component" value="Unassembled WGS sequence"/>
</dbReference>
<dbReference type="Proteomes" id="UP000044806">
    <property type="component" value="Unassembled WGS sequence"/>
</dbReference>
<organism evidence="1 4">
    <name type="scientific">Vibrio cholerae</name>
    <dbReference type="NCBI Taxonomy" id="666"/>
    <lineage>
        <taxon>Bacteria</taxon>
        <taxon>Pseudomonadati</taxon>
        <taxon>Pseudomonadota</taxon>
        <taxon>Gammaproteobacteria</taxon>
        <taxon>Vibrionales</taxon>
        <taxon>Vibrionaceae</taxon>
        <taxon>Vibrio</taxon>
    </lineage>
</organism>
<evidence type="ECO:0000313" key="4">
    <source>
        <dbReference type="Proteomes" id="UP000044806"/>
    </source>
</evidence>
<dbReference type="EMBL" id="CWQY01000043">
    <property type="protein sequence ID" value="CSD27392.1"/>
    <property type="molecule type" value="Genomic_DNA"/>
</dbReference>
<gene>
    <name evidence="1" type="ORF">ERS013165_01560</name>
    <name evidence="2" type="ORF">ERS013200_03752</name>
</gene>
<name>A0A655Q528_VIBCL</name>
<protein>
    <submittedName>
        <fullName evidence="1">Uncharacterized protein</fullName>
    </submittedName>
</protein>
<evidence type="ECO:0000313" key="1">
    <source>
        <dbReference type="EMBL" id="CSA42359.1"/>
    </source>
</evidence>
<reference evidence="3 4" key="1">
    <citation type="submission" date="2015-07" db="EMBL/GenBank/DDBJ databases">
        <authorList>
            <consortium name="Pathogen Informatics"/>
        </authorList>
    </citation>
    <scope>NUCLEOTIDE SEQUENCE [LARGE SCALE GENOMIC DNA]</scope>
    <source>
        <strain evidence="2 3">A316</strain>
        <strain evidence="1 4">A51</strain>
    </source>
</reference>